<organism evidence="1">
    <name type="scientific">marine sediment metagenome</name>
    <dbReference type="NCBI Taxonomy" id="412755"/>
    <lineage>
        <taxon>unclassified sequences</taxon>
        <taxon>metagenomes</taxon>
        <taxon>ecological metagenomes</taxon>
    </lineage>
</organism>
<dbReference type="EMBL" id="LAZR01052362">
    <property type="protein sequence ID" value="KKK83132.1"/>
    <property type="molecule type" value="Genomic_DNA"/>
</dbReference>
<accession>A0A0F8YP23</accession>
<sequence>MKVNITVQQSDGNYVITKLVNTTNMNIGDTITKEQLDKLIETEAKVTIK</sequence>
<comment type="caution">
    <text evidence="1">The sequence shown here is derived from an EMBL/GenBank/DDBJ whole genome shotgun (WGS) entry which is preliminary data.</text>
</comment>
<dbReference type="AlphaFoldDB" id="A0A0F8YP23"/>
<gene>
    <name evidence="1" type="ORF">LCGC14_2796430</name>
</gene>
<evidence type="ECO:0000313" key="1">
    <source>
        <dbReference type="EMBL" id="KKK83132.1"/>
    </source>
</evidence>
<name>A0A0F8YP23_9ZZZZ</name>
<reference evidence="1" key="1">
    <citation type="journal article" date="2015" name="Nature">
        <title>Complex archaea that bridge the gap between prokaryotes and eukaryotes.</title>
        <authorList>
            <person name="Spang A."/>
            <person name="Saw J.H."/>
            <person name="Jorgensen S.L."/>
            <person name="Zaremba-Niedzwiedzka K."/>
            <person name="Martijn J."/>
            <person name="Lind A.E."/>
            <person name="van Eijk R."/>
            <person name="Schleper C."/>
            <person name="Guy L."/>
            <person name="Ettema T.J."/>
        </authorList>
    </citation>
    <scope>NUCLEOTIDE SEQUENCE</scope>
</reference>
<feature type="non-terminal residue" evidence="1">
    <location>
        <position position="49"/>
    </location>
</feature>
<protein>
    <submittedName>
        <fullName evidence="1">Uncharacterized protein</fullName>
    </submittedName>
</protein>
<proteinExistence type="predicted"/>